<evidence type="ECO:0000313" key="1">
    <source>
        <dbReference type="EMBL" id="MBK6975019.1"/>
    </source>
</evidence>
<protein>
    <submittedName>
        <fullName evidence="1">Uncharacterized protein</fullName>
    </submittedName>
</protein>
<gene>
    <name evidence="1" type="ORF">IPH26_19485</name>
</gene>
<evidence type="ECO:0000313" key="2">
    <source>
        <dbReference type="Proteomes" id="UP000807785"/>
    </source>
</evidence>
<dbReference type="Gene3D" id="3.50.50.60">
    <property type="entry name" value="FAD/NAD(P)-binding domain"/>
    <property type="match status" value="1"/>
</dbReference>
<dbReference type="Gene3D" id="3.90.660.10">
    <property type="match status" value="1"/>
</dbReference>
<accession>A0A9D7E6Q5</accession>
<comment type="caution">
    <text evidence="1">The sequence shown here is derived from an EMBL/GenBank/DDBJ whole genome shotgun (WGS) entry which is preliminary data.</text>
</comment>
<dbReference type="Proteomes" id="UP000807785">
    <property type="component" value="Unassembled WGS sequence"/>
</dbReference>
<proteinExistence type="predicted"/>
<dbReference type="AlphaFoldDB" id="A0A9D7E6Q5"/>
<name>A0A9D7E6Q5_9PROT</name>
<organism evidence="1 2">
    <name type="scientific">Candidatus Methylophosphatis roskildensis</name>
    <dbReference type="NCBI Taxonomy" id="2899263"/>
    <lineage>
        <taxon>Bacteria</taxon>
        <taxon>Pseudomonadati</taxon>
        <taxon>Pseudomonadota</taxon>
        <taxon>Betaproteobacteria</taxon>
        <taxon>Nitrosomonadales</taxon>
        <taxon>Sterolibacteriaceae</taxon>
        <taxon>Candidatus Methylophosphatis</taxon>
    </lineage>
</organism>
<sequence>MRDIFCAHAGRSVTPNYLAAHQWRNANVETPATLPGQACGLWDDEVRLGVCGDSGVASQVDQVHHSGVALAARMSKGLMSPRAHRFIQGLERDLRNTAEAQAVHG</sequence>
<dbReference type="EMBL" id="JADJEV010000005">
    <property type="protein sequence ID" value="MBK6975019.1"/>
    <property type="molecule type" value="Genomic_DNA"/>
</dbReference>
<reference evidence="1" key="1">
    <citation type="submission" date="2020-10" db="EMBL/GenBank/DDBJ databases">
        <title>Connecting structure to function with the recovery of over 1000 high-quality activated sludge metagenome-assembled genomes encoding full-length rRNA genes using long-read sequencing.</title>
        <authorList>
            <person name="Singleton C.M."/>
            <person name="Petriglieri F."/>
            <person name="Kristensen J.M."/>
            <person name="Kirkegaard R.H."/>
            <person name="Michaelsen T.Y."/>
            <person name="Andersen M.H."/>
            <person name="Karst S.M."/>
            <person name="Dueholm M.S."/>
            <person name="Nielsen P.H."/>
            <person name="Albertsen M."/>
        </authorList>
    </citation>
    <scope>NUCLEOTIDE SEQUENCE</scope>
    <source>
        <strain evidence="1">Bjer_18-Q3-R1-45_BAT3C.347</strain>
    </source>
</reference>
<dbReference type="InterPro" id="IPR036188">
    <property type="entry name" value="FAD/NAD-bd_sf"/>
</dbReference>